<gene>
    <name evidence="1" type="ORF">P0Y55_03935</name>
</gene>
<accession>A0AA95JGG6</accession>
<proteinExistence type="predicted"/>
<evidence type="ECO:0000313" key="2">
    <source>
        <dbReference type="Proteomes" id="UP001178662"/>
    </source>
</evidence>
<reference evidence="1" key="1">
    <citation type="submission" date="2023-03" db="EMBL/GenBank/DDBJ databases">
        <title>Andean soil-derived lignocellulolytic bacterial consortium as a source of novel taxa and putative plastic-active enzymes.</title>
        <authorList>
            <person name="Diaz-Garcia L."/>
            <person name="Chuvochina M."/>
            <person name="Feuerriegel G."/>
            <person name="Bunk B."/>
            <person name="Sproer C."/>
            <person name="Streit W.R."/>
            <person name="Rodriguez L.M."/>
            <person name="Overmann J."/>
            <person name="Jimenez D.J."/>
        </authorList>
    </citation>
    <scope>NUCLEOTIDE SEQUENCE</scope>
    <source>
        <strain evidence="1">MAG 2441</strain>
    </source>
</reference>
<dbReference type="AlphaFoldDB" id="A0AA95JGG6"/>
<dbReference type="EMBL" id="CP119317">
    <property type="protein sequence ID" value="WEK55224.1"/>
    <property type="molecule type" value="Genomic_DNA"/>
</dbReference>
<dbReference type="InterPro" id="IPR014199">
    <property type="entry name" value="Spore_YtxC"/>
</dbReference>
<organism evidence="1 2">
    <name type="scientific">Candidatus Cohnella colombiensis</name>
    <dbReference type="NCBI Taxonomy" id="3121368"/>
    <lineage>
        <taxon>Bacteria</taxon>
        <taxon>Bacillati</taxon>
        <taxon>Bacillota</taxon>
        <taxon>Bacilli</taxon>
        <taxon>Bacillales</taxon>
        <taxon>Paenibacillaceae</taxon>
        <taxon>Cohnella</taxon>
    </lineage>
</organism>
<sequence length="271" mass="30900">MKRVGLTPDIRQGQPSLVKLAGMLNRTTVELDKALDCVQWELYISEGVIRCQFPINTGSIDKHHYCEKVGHILAEYILVEQEPELLRNIFHESYGISDNVETDALIAEAVSLLNDTSRTSRLNGLASQFSSYLAEFEQLHLDGFLQFRLRDYRLEVMGAASSAMEERIIRRQYQEFISLLQTIVDMKETLSPTLHVIHGGGQVFEILDDTFQRIEAQEINKLDQNDDHQIVSHLLALSPDQIIIHTAEPNSLIIRTLVEIYGTRAEVYSME</sequence>
<dbReference type="Pfam" id="PF08812">
    <property type="entry name" value="YtxC"/>
    <property type="match status" value="1"/>
</dbReference>
<protein>
    <submittedName>
        <fullName evidence="1">Sporulation protein YtxC</fullName>
    </submittedName>
</protein>
<evidence type="ECO:0000313" key="1">
    <source>
        <dbReference type="EMBL" id="WEK55224.1"/>
    </source>
</evidence>
<keyword evidence="2" id="KW-1185">Reference proteome</keyword>
<dbReference type="Proteomes" id="UP001178662">
    <property type="component" value="Chromosome"/>
</dbReference>
<name>A0AA95JGG6_9BACL</name>